<dbReference type="PANTHER" id="PTHR48111">
    <property type="entry name" value="REGULATOR OF RPOS"/>
    <property type="match status" value="1"/>
</dbReference>
<dbReference type="EMBL" id="CP037746">
    <property type="protein sequence ID" value="QBL13260.1"/>
    <property type="molecule type" value="Genomic_DNA"/>
</dbReference>
<dbReference type="Pfam" id="PF00486">
    <property type="entry name" value="Trans_reg_C"/>
    <property type="match status" value="1"/>
</dbReference>
<dbReference type="InterPro" id="IPR016032">
    <property type="entry name" value="Sig_transdc_resp-reg_C-effctor"/>
</dbReference>
<dbReference type="SMART" id="SM00448">
    <property type="entry name" value="REC"/>
    <property type="match status" value="1"/>
</dbReference>
<accession>A0AAE5YG94</accession>
<dbReference type="InterPro" id="IPR001789">
    <property type="entry name" value="Sig_transdc_resp-reg_receiver"/>
</dbReference>
<evidence type="ECO:0000313" key="11">
    <source>
        <dbReference type="EMBL" id="TXK70296.1"/>
    </source>
</evidence>
<dbReference type="SUPFAM" id="SSF46894">
    <property type="entry name" value="C-terminal effector domain of the bipartite response regulators"/>
    <property type="match status" value="1"/>
</dbReference>
<dbReference type="InterPro" id="IPR039420">
    <property type="entry name" value="WalR-like"/>
</dbReference>
<feature type="DNA-binding region" description="OmpR/PhoB-type" evidence="7">
    <location>
        <begin position="127"/>
        <end position="222"/>
    </location>
</feature>
<feature type="domain" description="OmpR/PhoB-type" evidence="9">
    <location>
        <begin position="127"/>
        <end position="222"/>
    </location>
</feature>
<dbReference type="GO" id="GO:0006355">
    <property type="term" value="P:regulation of DNA-templated transcription"/>
    <property type="evidence" value="ECO:0007669"/>
    <property type="project" value="InterPro"/>
</dbReference>
<reference evidence="10 12" key="1">
    <citation type="submission" date="2019-02" db="EMBL/GenBank/DDBJ databases">
        <title>Use of ANI for Rapid Identification of Enteric Bacteria.</title>
        <authorList>
            <person name="Pruckler J."/>
            <person name="Lane C."/>
            <person name="Aubert R."/>
        </authorList>
    </citation>
    <scope>NUCLEOTIDE SEQUENCE [LARGE SCALE GENOMIC DNA]</scope>
    <source>
        <strain evidence="10 12">2014D-0083</strain>
    </source>
</reference>
<evidence type="ECO:0000256" key="4">
    <source>
        <dbReference type="ARBA" id="ARBA00023125"/>
    </source>
</evidence>
<evidence type="ECO:0000256" key="7">
    <source>
        <dbReference type="PROSITE-ProRule" id="PRU01091"/>
    </source>
</evidence>
<dbReference type="GO" id="GO:0000976">
    <property type="term" value="F:transcription cis-regulatory region binding"/>
    <property type="evidence" value="ECO:0007669"/>
    <property type="project" value="TreeGrafter"/>
</dbReference>
<dbReference type="GeneID" id="66287791"/>
<dbReference type="InterPro" id="IPR011006">
    <property type="entry name" value="CheY-like_superfamily"/>
</dbReference>
<dbReference type="Proteomes" id="UP000321325">
    <property type="component" value="Unassembled WGS sequence"/>
</dbReference>
<evidence type="ECO:0000313" key="12">
    <source>
        <dbReference type="Proteomes" id="UP000293421"/>
    </source>
</evidence>
<evidence type="ECO:0000256" key="2">
    <source>
        <dbReference type="ARBA" id="ARBA00023012"/>
    </source>
</evidence>
<evidence type="ECO:0000256" key="6">
    <source>
        <dbReference type="PROSITE-ProRule" id="PRU00169"/>
    </source>
</evidence>
<dbReference type="PANTHER" id="PTHR48111:SF1">
    <property type="entry name" value="TWO-COMPONENT RESPONSE REGULATOR ORR33"/>
    <property type="match status" value="1"/>
</dbReference>
<keyword evidence="3" id="KW-0805">Transcription regulation</keyword>
<feature type="modified residue" description="4-aspartylphosphate" evidence="6">
    <location>
        <position position="53"/>
    </location>
</feature>
<dbReference type="Gene3D" id="1.10.10.10">
    <property type="entry name" value="Winged helix-like DNA-binding domain superfamily/Winged helix DNA-binding domain"/>
    <property type="match status" value="1"/>
</dbReference>
<dbReference type="GO" id="GO:0032993">
    <property type="term" value="C:protein-DNA complex"/>
    <property type="evidence" value="ECO:0007669"/>
    <property type="project" value="TreeGrafter"/>
</dbReference>
<name>A0AAE5YG94_9BACT</name>
<dbReference type="PROSITE" id="PS50110">
    <property type="entry name" value="RESPONSE_REGULATORY"/>
    <property type="match status" value="1"/>
</dbReference>
<keyword evidence="2" id="KW-0902">Two-component regulatory system</keyword>
<dbReference type="SMART" id="SM00862">
    <property type="entry name" value="Trans_reg_C"/>
    <property type="match status" value="1"/>
</dbReference>
<evidence type="ECO:0000313" key="10">
    <source>
        <dbReference type="EMBL" id="QBL13260.1"/>
    </source>
</evidence>
<evidence type="ECO:0000256" key="5">
    <source>
        <dbReference type="ARBA" id="ARBA00023163"/>
    </source>
</evidence>
<dbReference type="InterPro" id="IPR036388">
    <property type="entry name" value="WH-like_DNA-bd_sf"/>
</dbReference>
<evidence type="ECO:0000259" key="8">
    <source>
        <dbReference type="PROSITE" id="PS50110"/>
    </source>
</evidence>
<keyword evidence="13" id="KW-1185">Reference proteome</keyword>
<sequence>MATKILLLEDDINLGEIVSEFLEEEGFIVDLVDNAEDALNKAYEKNYDLWVLDVKVPLGDGFSVLKNLREAKKYTPAIFMTSLNTTIDLQKGFESGCDDYIKKPFELEELKIRINAILKRSFSHKNEDYEDLGNGLKFALVSQTLYQNDKPLSLPLKELKLLSLLVKNKGKFIDTAYIFEEIWDYDQEPSELSLRAYVKNLRKILGKDSIINQRGRGYCYART</sequence>
<keyword evidence="1 6" id="KW-0597">Phosphoprotein</keyword>
<keyword evidence="4 7" id="KW-0238">DNA-binding</keyword>
<keyword evidence="5" id="KW-0804">Transcription</keyword>
<feature type="domain" description="Response regulatory" evidence="8">
    <location>
        <begin position="4"/>
        <end position="118"/>
    </location>
</feature>
<evidence type="ECO:0000259" key="9">
    <source>
        <dbReference type="PROSITE" id="PS51755"/>
    </source>
</evidence>
<dbReference type="Proteomes" id="UP000293421">
    <property type="component" value="Chromosome"/>
</dbReference>
<proteinExistence type="predicted"/>
<evidence type="ECO:0000313" key="13">
    <source>
        <dbReference type="Proteomes" id="UP000321325"/>
    </source>
</evidence>
<dbReference type="Pfam" id="PF00072">
    <property type="entry name" value="Response_reg"/>
    <property type="match status" value="1"/>
</dbReference>
<dbReference type="SUPFAM" id="SSF52172">
    <property type="entry name" value="CheY-like"/>
    <property type="match status" value="1"/>
</dbReference>
<reference evidence="11 13" key="2">
    <citation type="submission" date="2019-08" db="EMBL/GenBank/DDBJ databases">
        <title>Rapid identification of Enteric Bacteria from Whole Genome Sequences (WGS) using Average Nucleotide Identity (ANI).</title>
        <authorList>
            <person name="Lane C."/>
        </authorList>
    </citation>
    <scope>NUCLEOTIDE SEQUENCE [LARGE SCALE GENOMIC DNA]</scope>
    <source>
        <strain evidence="11 13">2010D-8464</strain>
    </source>
</reference>
<organism evidence="10 12">
    <name type="scientific">Campylobacter volucris</name>
    <dbReference type="NCBI Taxonomy" id="1031542"/>
    <lineage>
        <taxon>Bacteria</taxon>
        <taxon>Pseudomonadati</taxon>
        <taxon>Campylobacterota</taxon>
        <taxon>Epsilonproteobacteria</taxon>
        <taxon>Campylobacterales</taxon>
        <taxon>Campylobacteraceae</taxon>
        <taxon>Campylobacter</taxon>
    </lineage>
</organism>
<dbReference type="InterPro" id="IPR001867">
    <property type="entry name" value="OmpR/PhoB-type_DNA-bd"/>
</dbReference>
<dbReference type="GO" id="GO:0000156">
    <property type="term" value="F:phosphorelay response regulator activity"/>
    <property type="evidence" value="ECO:0007669"/>
    <property type="project" value="TreeGrafter"/>
</dbReference>
<dbReference type="EMBL" id="VRMB01000009">
    <property type="protein sequence ID" value="TXK70296.1"/>
    <property type="molecule type" value="Genomic_DNA"/>
</dbReference>
<gene>
    <name evidence="10" type="ORF">A9460_02535</name>
    <name evidence="11" type="ORF">FVD15_02220</name>
</gene>
<evidence type="ECO:0000256" key="1">
    <source>
        <dbReference type="ARBA" id="ARBA00022553"/>
    </source>
</evidence>
<dbReference type="AlphaFoldDB" id="A0AAE5YG94"/>
<dbReference type="RefSeq" id="WP_039665807.1">
    <property type="nucleotide sequence ID" value="NZ_CP037746.1"/>
</dbReference>
<dbReference type="PROSITE" id="PS51755">
    <property type="entry name" value="OMPR_PHOB"/>
    <property type="match status" value="1"/>
</dbReference>
<protein>
    <submittedName>
        <fullName evidence="10">Response regulator transcription factor</fullName>
    </submittedName>
</protein>
<dbReference type="GO" id="GO:0005829">
    <property type="term" value="C:cytosol"/>
    <property type="evidence" value="ECO:0007669"/>
    <property type="project" value="TreeGrafter"/>
</dbReference>
<dbReference type="Gene3D" id="3.40.50.2300">
    <property type="match status" value="1"/>
</dbReference>
<evidence type="ECO:0000256" key="3">
    <source>
        <dbReference type="ARBA" id="ARBA00023015"/>
    </source>
</evidence>